<dbReference type="Gene3D" id="2.30.30.40">
    <property type="entry name" value="SH3 Domains"/>
    <property type="match status" value="1"/>
</dbReference>
<organism evidence="3 4">
    <name type="scientific">Roseibacillus persicicus</name>
    <dbReference type="NCBI Taxonomy" id="454148"/>
    <lineage>
        <taxon>Bacteria</taxon>
        <taxon>Pseudomonadati</taxon>
        <taxon>Verrucomicrobiota</taxon>
        <taxon>Verrucomicrobiia</taxon>
        <taxon>Verrucomicrobiales</taxon>
        <taxon>Verrucomicrobiaceae</taxon>
        <taxon>Roseibacillus</taxon>
    </lineage>
</organism>
<name>A0A918WNB8_9BACT</name>
<evidence type="ECO:0000256" key="1">
    <source>
        <dbReference type="PROSITE-ProRule" id="PRU00339"/>
    </source>
</evidence>
<dbReference type="InterPro" id="IPR025738">
    <property type="entry name" value="BatD"/>
</dbReference>
<dbReference type="InterPro" id="IPR019734">
    <property type="entry name" value="TPR_rpt"/>
</dbReference>
<dbReference type="PANTHER" id="PTHR40940">
    <property type="entry name" value="PROTEIN BATD-RELATED"/>
    <property type="match status" value="1"/>
</dbReference>
<dbReference type="RefSeq" id="WP_189570992.1">
    <property type="nucleotide sequence ID" value="NZ_BMXI01000012.1"/>
</dbReference>
<feature type="transmembrane region" description="Helical" evidence="2">
    <location>
        <begin position="550"/>
        <end position="567"/>
    </location>
</feature>
<evidence type="ECO:0008006" key="5">
    <source>
        <dbReference type="Google" id="ProtNLM"/>
    </source>
</evidence>
<dbReference type="Pfam" id="PF00515">
    <property type="entry name" value="TPR_1"/>
    <property type="match status" value="1"/>
</dbReference>
<dbReference type="Proteomes" id="UP000644507">
    <property type="component" value="Unassembled WGS sequence"/>
</dbReference>
<keyword evidence="4" id="KW-1185">Reference proteome</keyword>
<keyword evidence="1" id="KW-0802">TPR repeat</keyword>
<feature type="transmembrane region" description="Helical" evidence="2">
    <location>
        <begin position="673"/>
        <end position="694"/>
    </location>
</feature>
<reference evidence="3" key="2">
    <citation type="submission" date="2020-09" db="EMBL/GenBank/DDBJ databases">
        <authorList>
            <person name="Sun Q."/>
            <person name="Kim S."/>
        </authorList>
    </citation>
    <scope>NUCLEOTIDE SEQUENCE</scope>
    <source>
        <strain evidence="3">KCTC 12988</strain>
    </source>
</reference>
<gene>
    <name evidence="3" type="ORF">GCM10007100_27990</name>
</gene>
<feature type="transmembrane region" description="Helical" evidence="2">
    <location>
        <begin position="706"/>
        <end position="724"/>
    </location>
</feature>
<protein>
    <recommendedName>
        <fullName evidence="5">Tetratricopeptide repeat protein</fullName>
    </recommendedName>
</protein>
<keyword evidence="2" id="KW-1133">Transmembrane helix</keyword>
<dbReference type="InterPro" id="IPR011990">
    <property type="entry name" value="TPR-like_helical_dom_sf"/>
</dbReference>
<comment type="caution">
    <text evidence="3">The sequence shown here is derived from an EMBL/GenBank/DDBJ whole genome shotgun (WGS) entry which is preliminary data.</text>
</comment>
<sequence>MTRSIILFIFALSARLFTQELGDVSSSLPLQQVLVGEEALLNIQIYGEQPSSPLKSTEASPLSFRTLQPDILGRREVFSANLGVSSATTGTFTVPSFTVPLKSGDKTTRTFTMEVFPTDGLTWQNLRIGDQTYKIGSTLLHPRGTIYAGQSIPLTAKVLVPVALPVGSTGFAEIEKENIGAWRMEAPLPPNYDQQVSPRSPNAIQPREVRIDGERYHAINYVTFAAPLKDGAVKVGPGKIQGLQVQVTTRTNQARGFFGSFSRSYNLELDLPEVTFSATALPKGAPADFQGAVGDFTLEAALDVTSELKPGDPVMLSLTVSGEGNLDTLAPPVLDAPESNWKIYPSSRNEKDGARRTNQGTVVFTQILRPRVPIKEVPAFTLPFFNPKTAKYETLRSAPIPLNLSPVVSQSAGVPQAGLVPIAEMQDILGLIEPQPFRSKDGIQLGLWWQIFPAAIVAVLAFLLIKRQLPRLQSNNPEKTRLHTELKELEELGTPSEFLRAAAHLAESHGLAGDEFVADLIEERDRFCFQPGEQPGKLENSRRQEILKNLREKLSLGIMLLTLFLVWQPTTAEAFHDKAQAAWDEGNYQEALDAYQLSLKDEKTPDLLYNIANCYYRLDQPGKAALFYRRALELNPSHPESLQNLAFLERKMGAIPTPESDLPAWSKKLTTPLLTNLLLGLVWLFLIAVLIRFVLRSSRVQQLSTLTMIGTGLMGILFGVLLFFHPGKEEIVELDTVLISDEPTEVRTEPSSGGSEILNANPSTACRVLTQRGNWSYIELPNQTRGWIESDALEPIAFPENQS</sequence>
<feature type="repeat" description="TPR" evidence="1">
    <location>
        <begin position="605"/>
        <end position="638"/>
    </location>
</feature>
<proteinExistence type="predicted"/>
<evidence type="ECO:0000256" key="2">
    <source>
        <dbReference type="SAM" id="Phobius"/>
    </source>
</evidence>
<accession>A0A918WNB8</accession>
<dbReference type="PROSITE" id="PS50005">
    <property type="entry name" value="TPR"/>
    <property type="match status" value="1"/>
</dbReference>
<dbReference type="EMBL" id="BMXI01000012">
    <property type="protein sequence ID" value="GHC59270.1"/>
    <property type="molecule type" value="Genomic_DNA"/>
</dbReference>
<reference evidence="3" key="1">
    <citation type="journal article" date="2014" name="Int. J. Syst. Evol. Microbiol.">
        <title>Complete genome sequence of Corynebacterium casei LMG S-19264T (=DSM 44701T), isolated from a smear-ripened cheese.</title>
        <authorList>
            <consortium name="US DOE Joint Genome Institute (JGI-PGF)"/>
            <person name="Walter F."/>
            <person name="Albersmeier A."/>
            <person name="Kalinowski J."/>
            <person name="Ruckert C."/>
        </authorList>
    </citation>
    <scope>NUCLEOTIDE SEQUENCE</scope>
    <source>
        <strain evidence="3">KCTC 12988</strain>
    </source>
</reference>
<dbReference type="SUPFAM" id="SSF48452">
    <property type="entry name" value="TPR-like"/>
    <property type="match status" value="1"/>
</dbReference>
<keyword evidence="2" id="KW-0472">Membrane</keyword>
<feature type="transmembrane region" description="Helical" evidence="2">
    <location>
        <begin position="447"/>
        <end position="465"/>
    </location>
</feature>
<dbReference type="AlphaFoldDB" id="A0A918WNB8"/>
<dbReference type="PANTHER" id="PTHR40940:SF2">
    <property type="entry name" value="BATD"/>
    <property type="match status" value="1"/>
</dbReference>
<evidence type="ECO:0000313" key="4">
    <source>
        <dbReference type="Proteomes" id="UP000644507"/>
    </source>
</evidence>
<evidence type="ECO:0000313" key="3">
    <source>
        <dbReference type="EMBL" id="GHC59270.1"/>
    </source>
</evidence>
<dbReference type="Gene3D" id="1.25.40.10">
    <property type="entry name" value="Tetratricopeptide repeat domain"/>
    <property type="match status" value="1"/>
</dbReference>
<dbReference type="SMART" id="SM00028">
    <property type="entry name" value="TPR"/>
    <property type="match status" value="2"/>
</dbReference>
<keyword evidence="2" id="KW-0812">Transmembrane</keyword>